<dbReference type="AlphaFoldDB" id="A0AAD9FTK8"/>
<dbReference type="InterPro" id="IPR006115">
    <property type="entry name" value="6PGDH_NADP-bd"/>
</dbReference>
<dbReference type="GO" id="GO:0050661">
    <property type="term" value="F:NADP binding"/>
    <property type="evidence" value="ECO:0007669"/>
    <property type="project" value="InterPro"/>
</dbReference>
<dbReference type="Pfam" id="PF14833">
    <property type="entry name" value="NAD_binding_11"/>
    <property type="match status" value="2"/>
</dbReference>
<evidence type="ECO:0000259" key="2">
    <source>
        <dbReference type="Pfam" id="PF03446"/>
    </source>
</evidence>
<feature type="domain" description="6-phosphogluconate dehydrogenase NADP-binding" evidence="2">
    <location>
        <begin position="331"/>
        <end position="487"/>
    </location>
</feature>
<dbReference type="EMBL" id="JAODAN010000002">
    <property type="protein sequence ID" value="KAK1926069.1"/>
    <property type="molecule type" value="Genomic_DNA"/>
</dbReference>
<accession>A0AAD9FTK8</accession>
<dbReference type="Gene3D" id="3.40.50.720">
    <property type="entry name" value="NAD(P)-binding Rossmann-like Domain"/>
    <property type="match status" value="2"/>
</dbReference>
<protein>
    <submittedName>
        <fullName evidence="4">NAD binding domain of 6-phosphogluconate dehydrogenase-domain-containing protein</fullName>
    </submittedName>
</protein>
<organism evidence="4 5">
    <name type="scientific">Papiliotrema laurentii</name>
    <name type="common">Cryptococcus laurentii</name>
    <dbReference type="NCBI Taxonomy" id="5418"/>
    <lineage>
        <taxon>Eukaryota</taxon>
        <taxon>Fungi</taxon>
        <taxon>Dikarya</taxon>
        <taxon>Basidiomycota</taxon>
        <taxon>Agaricomycotina</taxon>
        <taxon>Tremellomycetes</taxon>
        <taxon>Tremellales</taxon>
        <taxon>Rhynchogastremaceae</taxon>
        <taxon>Papiliotrema</taxon>
    </lineage>
</organism>
<reference evidence="4" key="1">
    <citation type="submission" date="2023-02" db="EMBL/GenBank/DDBJ databases">
        <title>Identification and recombinant expression of a fungal hydrolase from Papiliotrema laurentii that hydrolyzes apple cutin and clears colloidal polyester polyurethane.</title>
        <authorList>
            <consortium name="DOE Joint Genome Institute"/>
            <person name="Roman V.A."/>
            <person name="Bojanowski C."/>
            <person name="Crable B.R."/>
            <person name="Wagner D.N."/>
            <person name="Hung C.S."/>
            <person name="Nadeau L.J."/>
            <person name="Schratz L."/>
            <person name="Haridas S."/>
            <person name="Pangilinan J."/>
            <person name="Lipzen A."/>
            <person name="Na H."/>
            <person name="Yan M."/>
            <person name="Ng V."/>
            <person name="Grigoriev I.V."/>
            <person name="Spatafora J.W."/>
            <person name="Barlow D."/>
            <person name="Biffinger J."/>
            <person name="Kelley-Loughnane N."/>
            <person name="Varaljay V.A."/>
            <person name="Crookes-Goodson W.J."/>
        </authorList>
    </citation>
    <scope>NUCLEOTIDE SEQUENCE</scope>
    <source>
        <strain evidence="4">5307AH</strain>
    </source>
</reference>
<keyword evidence="1" id="KW-0732">Signal</keyword>
<dbReference type="PANTHER" id="PTHR43060">
    <property type="entry name" value="3-HYDROXYISOBUTYRATE DEHYDROGENASE-LIKE 1, MITOCHONDRIAL-RELATED"/>
    <property type="match status" value="1"/>
</dbReference>
<dbReference type="Pfam" id="PF03446">
    <property type="entry name" value="NAD_binding_2"/>
    <property type="match status" value="2"/>
</dbReference>
<dbReference type="InterPro" id="IPR013328">
    <property type="entry name" value="6PGD_dom2"/>
</dbReference>
<sequence>MTSGSKGTVGWIGLGAMGLGMATSLASQGYHVQAYDVYPPSVEKAVAGGCVPAKSPTEAAKGASVLGFMVVSVAQVEDLLFGEARVADALPENASVVVYSTCPPSALAAIQTKLDTLGRGIGLVDSPVSGGSTRAAEGTLAIMVAGSTQAVETAKPTIEALTRAPGGMSIVGDKVGMASDFKLINQVYCAIQICVTGESMAFARALGLNPRMVYNIIRTSSGDSFMFGHRVPFQWESEGPIRSAMTIIVKDVGIVMDEARLNNFPAPLSSVAEQVFTAAMGAGLARVDDGNVIKLWERFGVPSSVDSGSVEEEEAKAKELEVEAGPSPKKVLVVGLGVMGLPMAVTLVKAGVNVVGADLDPKAVEAFQKAGGKVASNVAEEAKAADAVLFATVTAAQAESVLFGKDGEGGISQVLPQGATVVLTSTVAPTDVTRIEAALVAQGRDLHLVDAPISGGPSRASEGDLSIMASGDTSALSKAYSLLKALSCSAGRSDNLHFIPGGVGFGSKMKAVNQLLAGIHIVATAEATAFARKKGMDLEAVYEVVSKGAASSYCMKDRGPRMRQKNPPVLSATTTFVKDLGIVLATAKAVHCPLFLTAAAHQQFIRAASYGWEGADDSCVGRLWEYMGVDIRDFD</sequence>
<feature type="domain" description="3-hydroxyisobutyrate dehydrogenase-like NAD-binding" evidence="3">
    <location>
        <begin position="176"/>
        <end position="295"/>
    </location>
</feature>
<dbReference type="InterPro" id="IPR029154">
    <property type="entry name" value="HIBADH-like_NADP-bd"/>
</dbReference>
<comment type="caution">
    <text evidence="4">The sequence shown here is derived from an EMBL/GenBank/DDBJ whole genome shotgun (WGS) entry which is preliminary data.</text>
</comment>
<dbReference type="GO" id="GO:0051287">
    <property type="term" value="F:NAD binding"/>
    <property type="evidence" value="ECO:0007669"/>
    <property type="project" value="InterPro"/>
</dbReference>
<dbReference type="InterPro" id="IPR036291">
    <property type="entry name" value="NAD(P)-bd_dom_sf"/>
</dbReference>
<name>A0AAD9FTK8_PAPLA</name>
<keyword evidence="5" id="KW-1185">Reference proteome</keyword>
<feature type="domain" description="3-hydroxyisobutyrate dehydrogenase-like NAD-binding" evidence="3">
    <location>
        <begin position="504"/>
        <end position="621"/>
    </location>
</feature>
<dbReference type="InterPro" id="IPR008927">
    <property type="entry name" value="6-PGluconate_DH-like_C_sf"/>
</dbReference>
<evidence type="ECO:0000259" key="3">
    <source>
        <dbReference type="Pfam" id="PF14833"/>
    </source>
</evidence>
<feature type="domain" description="6-phosphogluconate dehydrogenase NADP-binding" evidence="2">
    <location>
        <begin position="8"/>
        <end position="163"/>
    </location>
</feature>
<dbReference type="PANTHER" id="PTHR43060:SF17">
    <property type="entry name" value="L-THREONATE DEHYDROGENASE"/>
    <property type="match status" value="1"/>
</dbReference>
<gene>
    <name evidence="4" type="ORF">DB88DRAFT_480567</name>
</gene>
<feature type="chain" id="PRO_5042002047" evidence="1">
    <location>
        <begin position="23"/>
        <end position="635"/>
    </location>
</feature>
<dbReference type="Proteomes" id="UP001182556">
    <property type="component" value="Unassembled WGS sequence"/>
</dbReference>
<evidence type="ECO:0000313" key="5">
    <source>
        <dbReference type="Proteomes" id="UP001182556"/>
    </source>
</evidence>
<dbReference type="Gene3D" id="1.10.1040.10">
    <property type="entry name" value="N-(1-d-carboxylethyl)-l-norvaline Dehydrogenase, domain 2"/>
    <property type="match status" value="2"/>
</dbReference>
<dbReference type="SUPFAM" id="SSF51735">
    <property type="entry name" value="NAD(P)-binding Rossmann-fold domains"/>
    <property type="match status" value="2"/>
</dbReference>
<dbReference type="SUPFAM" id="SSF48179">
    <property type="entry name" value="6-phosphogluconate dehydrogenase C-terminal domain-like"/>
    <property type="match status" value="2"/>
</dbReference>
<proteinExistence type="predicted"/>
<feature type="signal peptide" evidence="1">
    <location>
        <begin position="1"/>
        <end position="22"/>
    </location>
</feature>
<evidence type="ECO:0000256" key="1">
    <source>
        <dbReference type="SAM" id="SignalP"/>
    </source>
</evidence>
<evidence type="ECO:0000313" key="4">
    <source>
        <dbReference type="EMBL" id="KAK1926069.1"/>
    </source>
</evidence>